<evidence type="ECO:0000256" key="1">
    <source>
        <dbReference type="SAM" id="MobiDB-lite"/>
    </source>
</evidence>
<evidence type="ECO:0000313" key="2">
    <source>
        <dbReference type="EMBL" id="QIW98306.1"/>
    </source>
</evidence>
<sequence>MTSITSELTWLEDNLINKTVITKQDLTPAFCDRILNAFFLDPSVFNALKNRPPTEWMNVLVNQRCSRTPNIVDDFQINPHGRHYYVPCIVASAAEDIITREGTDRCTGCAQGKGGKWVGCQTLEGLFHGACLNCAYGGHPERCDLTSSATGRSPTSPTPPTPRPVSPPTIPSPPSPAEGTGQLYSWQWKQS</sequence>
<organism evidence="2 3">
    <name type="scientific">Peltaster fructicola</name>
    <dbReference type="NCBI Taxonomy" id="286661"/>
    <lineage>
        <taxon>Eukaryota</taxon>
        <taxon>Fungi</taxon>
        <taxon>Dikarya</taxon>
        <taxon>Ascomycota</taxon>
        <taxon>Pezizomycotina</taxon>
        <taxon>Dothideomycetes</taxon>
        <taxon>Dothideomycetes incertae sedis</taxon>
        <taxon>Peltaster</taxon>
    </lineage>
</organism>
<protein>
    <submittedName>
        <fullName evidence="2">Uncharacterized protein</fullName>
    </submittedName>
</protein>
<feature type="compositionally biased region" description="Low complexity" evidence="1">
    <location>
        <begin position="146"/>
        <end position="155"/>
    </location>
</feature>
<dbReference type="AlphaFoldDB" id="A0A6H0XU58"/>
<dbReference type="Proteomes" id="UP000503462">
    <property type="component" value="Chromosome 3"/>
</dbReference>
<dbReference type="EMBL" id="CP051141">
    <property type="protein sequence ID" value="QIW98306.1"/>
    <property type="molecule type" value="Genomic_DNA"/>
</dbReference>
<feature type="compositionally biased region" description="Polar residues" evidence="1">
    <location>
        <begin position="182"/>
        <end position="191"/>
    </location>
</feature>
<evidence type="ECO:0000313" key="3">
    <source>
        <dbReference type="Proteomes" id="UP000503462"/>
    </source>
</evidence>
<name>A0A6H0XU58_9PEZI</name>
<gene>
    <name evidence="2" type="ORF">AMS68_003824</name>
</gene>
<dbReference type="InterPro" id="IPR022190">
    <property type="entry name" value="DUF3716"/>
</dbReference>
<reference evidence="2 3" key="1">
    <citation type="journal article" date="2016" name="Sci. Rep.">
        <title>Peltaster fructicola genome reveals evolution from an invasive phytopathogen to an ectophytic parasite.</title>
        <authorList>
            <person name="Xu C."/>
            <person name="Chen H."/>
            <person name="Gleason M.L."/>
            <person name="Xu J.R."/>
            <person name="Liu H."/>
            <person name="Zhang R."/>
            <person name="Sun G."/>
        </authorList>
    </citation>
    <scope>NUCLEOTIDE SEQUENCE [LARGE SCALE GENOMIC DNA]</scope>
    <source>
        <strain evidence="2 3">LNHT1506</strain>
    </source>
</reference>
<keyword evidence="3" id="KW-1185">Reference proteome</keyword>
<dbReference type="Pfam" id="PF12511">
    <property type="entry name" value="DUF3716"/>
    <property type="match status" value="1"/>
</dbReference>
<feature type="compositionally biased region" description="Pro residues" evidence="1">
    <location>
        <begin position="156"/>
        <end position="176"/>
    </location>
</feature>
<accession>A0A6H0XU58</accession>
<feature type="region of interest" description="Disordered" evidence="1">
    <location>
        <begin position="145"/>
        <end position="191"/>
    </location>
</feature>
<proteinExistence type="predicted"/>